<evidence type="ECO:0000313" key="3">
    <source>
        <dbReference type="EMBL" id="CZR65295.1"/>
    </source>
</evidence>
<dbReference type="AlphaFoldDB" id="A0A1L7XJR5"/>
<feature type="region of interest" description="Disordered" evidence="2">
    <location>
        <begin position="349"/>
        <end position="382"/>
    </location>
</feature>
<feature type="region of interest" description="Disordered" evidence="2">
    <location>
        <begin position="67"/>
        <end position="115"/>
    </location>
</feature>
<feature type="compositionally biased region" description="Polar residues" evidence="2">
    <location>
        <begin position="448"/>
        <end position="465"/>
    </location>
</feature>
<protein>
    <submittedName>
        <fullName evidence="3">Uncharacterized protein</fullName>
    </submittedName>
</protein>
<accession>A0A1L7XJR5</accession>
<feature type="region of interest" description="Disordered" evidence="2">
    <location>
        <begin position="205"/>
        <end position="247"/>
    </location>
</feature>
<dbReference type="OrthoDB" id="10607465at2759"/>
<keyword evidence="4" id="KW-1185">Reference proteome</keyword>
<dbReference type="EMBL" id="FJOG01000030">
    <property type="protein sequence ID" value="CZR65295.1"/>
    <property type="molecule type" value="Genomic_DNA"/>
</dbReference>
<evidence type="ECO:0000256" key="2">
    <source>
        <dbReference type="SAM" id="MobiDB-lite"/>
    </source>
</evidence>
<keyword evidence="1" id="KW-0175">Coiled coil</keyword>
<name>A0A1L7XJR5_9HELO</name>
<sequence>MARDMLAQNLPTSRLSQLGPPFPSIHLFSLRRHPSFEYLTSPATSYQLNTHRFFLDSTYILATMAPRKRAPRDTNTTSKVLPSIETDGDPASPLRESSNSDETGHPQRYKSWTPRPLALLDPRNEQEIINEQEIMAWYRKHLGERWVELYEARESEKDHLKDPLKFFDMFEEMIRIEGEKHRAHEREKKAALGRAYVPNIFFPLSDTDSDPASPHHDNSDGSVASDDTYRIPFSDTDSDKSEPMPEDPWERLEYARRHLHLYQSEEEYQEARARVEVIVEKQRKEKELERMKAAEEMAIRRLANTDPLESERRMRVHRLRYKDVLPWGLAGVVRFGHVVEVLTEEQAQEQIEAEDREEAAAQAAARERWKPPQRELLTQEELDAKHRTYDAWGISREEQAEMFGLKPEPEPEPGIADGLASERVLQPRTSSPRPPKDTSRRTRGGRITKNTAQKGTRSRRATPTPSKAPMPDLGIFSSIFATRVPKSAEADDPHSSTTLTLDPSFRVEMPILRAPESSKPGAKKTWSRLKRNVQQHALKNHGFGLATVSHKRCLNI</sequence>
<organism evidence="3 4">
    <name type="scientific">Phialocephala subalpina</name>
    <dbReference type="NCBI Taxonomy" id="576137"/>
    <lineage>
        <taxon>Eukaryota</taxon>
        <taxon>Fungi</taxon>
        <taxon>Dikarya</taxon>
        <taxon>Ascomycota</taxon>
        <taxon>Pezizomycotina</taxon>
        <taxon>Leotiomycetes</taxon>
        <taxon>Helotiales</taxon>
        <taxon>Mollisiaceae</taxon>
        <taxon>Phialocephala</taxon>
        <taxon>Phialocephala fortinii species complex</taxon>
    </lineage>
</organism>
<feature type="coiled-coil region" evidence="1">
    <location>
        <begin position="274"/>
        <end position="301"/>
    </location>
</feature>
<gene>
    <name evidence="3" type="ORF">PAC_15195</name>
</gene>
<feature type="compositionally biased region" description="Basic and acidic residues" evidence="2">
    <location>
        <begin position="237"/>
        <end position="247"/>
    </location>
</feature>
<evidence type="ECO:0000313" key="4">
    <source>
        <dbReference type="Proteomes" id="UP000184330"/>
    </source>
</evidence>
<proteinExistence type="predicted"/>
<evidence type="ECO:0000256" key="1">
    <source>
        <dbReference type="SAM" id="Coils"/>
    </source>
</evidence>
<dbReference type="Proteomes" id="UP000184330">
    <property type="component" value="Unassembled WGS sequence"/>
</dbReference>
<reference evidence="3 4" key="1">
    <citation type="submission" date="2016-03" db="EMBL/GenBank/DDBJ databases">
        <authorList>
            <person name="Ploux O."/>
        </authorList>
    </citation>
    <scope>NUCLEOTIDE SEQUENCE [LARGE SCALE GENOMIC DNA]</scope>
    <source>
        <strain evidence="3 4">UAMH 11012</strain>
    </source>
</reference>
<feature type="region of interest" description="Disordered" evidence="2">
    <location>
        <begin position="422"/>
        <end position="473"/>
    </location>
</feature>